<reference evidence="1" key="2">
    <citation type="journal article" date="2017" name="J. Med. Entomol.">
        <title>Transcriptome Analysis of the Triatoma infestans (Hemiptera: Reduviidae) Integument.</title>
        <authorList>
            <person name="Calderon-Fernandez G.M."/>
            <person name="Moriconi D.E."/>
            <person name="Dulbecco A.B."/>
            <person name="Juarez M.P."/>
        </authorList>
    </citation>
    <scope>NUCLEOTIDE SEQUENCE</scope>
    <source>
        <strain evidence="1">Int1</strain>
        <tissue evidence="1">Integument</tissue>
    </source>
</reference>
<dbReference type="EMBL" id="GEMB01007544">
    <property type="protein sequence ID" value="JAR95886.1"/>
    <property type="molecule type" value="Transcribed_RNA"/>
</dbReference>
<evidence type="ECO:0000313" key="1">
    <source>
        <dbReference type="EMBL" id="JAR95886.1"/>
    </source>
</evidence>
<protein>
    <submittedName>
        <fullName evidence="1">Tyrosine-protein kinase transmembrane receptor ror2</fullName>
    </submittedName>
</protein>
<organism evidence="1">
    <name type="scientific">Triatoma infestans</name>
    <name type="common">Assassin bug</name>
    <dbReference type="NCBI Taxonomy" id="30076"/>
    <lineage>
        <taxon>Eukaryota</taxon>
        <taxon>Metazoa</taxon>
        <taxon>Ecdysozoa</taxon>
        <taxon>Arthropoda</taxon>
        <taxon>Hexapoda</taxon>
        <taxon>Insecta</taxon>
        <taxon>Pterygota</taxon>
        <taxon>Neoptera</taxon>
        <taxon>Paraneoptera</taxon>
        <taxon>Hemiptera</taxon>
        <taxon>Heteroptera</taxon>
        <taxon>Panheteroptera</taxon>
        <taxon>Cimicomorpha</taxon>
        <taxon>Reduviidae</taxon>
        <taxon>Triatominae</taxon>
        <taxon>Triatoma</taxon>
    </lineage>
</organism>
<keyword evidence="1" id="KW-0418">Kinase</keyword>
<dbReference type="GO" id="GO:0016301">
    <property type="term" value="F:kinase activity"/>
    <property type="evidence" value="ECO:0007669"/>
    <property type="project" value="UniProtKB-KW"/>
</dbReference>
<keyword evidence="1" id="KW-0808">Transferase</keyword>
<keyword evidence="1" id="KW-0812">Transmembrane</keyword>
<name>A0A170UI23_TRIIF</name>
<sequence>MRIVYFHSFLFLTLKAKLQQRKQGGRMCAL</sequence>
<accession>A0A170UI23</accession>
<keyword evidence="1" id="KW-0675">Receptor</keyword>
<proteinExistence type="predicted"/>
<keyword evidence="1" id="KW-0472">Membrane</keyword>
<reference evidence="1" key="1">
    <citation type="submission" date="2016-04" db="EMBL/GenBank/DDBJ databases">
        <authorList>
            <person name="Calderon-Fernandez G.M.Sr."/>
        </authorList>
    </citation>
    <scope>NUCLEOTIDE SEQUENCE</scope>
    <source>
        <strain evidence="1">Int1</strain>
        <tissue evidence="1">Integument</tissue>
    </source>
</reference>
<dbReference type="AlphaFoldDB" id="A0A170UI23"/>